<name>A0A0E9QTT2_ANGAN</name>
<accession>A0A0E9QTT2</accession>
<evidence type="ECO:0000313" key="1">
    <source>
        <dbReference type="EMBL" id="JAH19837.1"/>
    </source>
</evidence>
<proteinExistence type="predicted"/>
<protein>
    <submittedName>
        <fullName evidence="1">Uncharacterized protein</fullName>
    </submittedName>
</protein>
<reference evidence="1" key="2">
    <citation type="journal article" date="2015" name="Fish Shellfish Immunol.">
        <title>Early steps in the European eel (Anguilla anguilla)-Vibrio vulnificus interaction in the gills: Role of the RtxA13 toxin.</title>
        <authorList>
            <person name="Callol A."/>
            <person name="Pajuelo D."/>
            <person name="Ebbesson L."/>
            <person name="Teles M."/>
            <person name="MacKenzie S."/>
            <person name="Amaro C."/>
        </authorList>
    </citation>
    <scope>NUCLEOTIDE SEQUENCE</scope>
</reference>
<dbReference type="EMBL" id="GBXM01088740">
    <property type="protein sequence ID" value="JAH19837.1"/>
    <property type="molecule type" value="Transcribed_RNA"/>
</dbReference>
<dbReference type="AlphaFoldDB" id="A0A0E9QTT2"/>
<organism evidence="1">
    <name type="scientific">Anguilla anguilla</name>
    <name type="common">European freshwater eel</name>
    <name type="synonym">Muraena anguilla</name>
    <dbReference type="NCBI Taxonomy" id="7936"/>
    <lineage>
        <taxon>Eukaryota</taxon>
        <taxon>Metazoa</taxon>
        <taxon>Chordata</taxon>
        <taxon>Craniata</taxon>
        <taxon>Vertebrata</taxon>
        <taxon>Euteleostomi</taxon>
        <taxon>Actinopterygii</taxon>
        <taxon>Neopterygii</taxon>
        <taxon>Teleostei</taxon>
        <taxon>Anguilliformes</taxon>
        <taxon>Anguillidae</taxon>
        <taxon>Anguilla</taxon>
    </lineage>
</organism>
<sequence length="29" mass="3504">MHSNQFTHCSLLRMNRRPILSRDVNNTDF</sequence>
<reference evidence="1" key="1">
    <citation type="submission" date="2014-11" db="EMBL/GenBank/DDBJ databases">
        <authorList>
            <person name="Amaro Gonzalez C."/>
        </authorList>
    </citation>
    <scope>NUCLEOTIDE SEQUENCE</scope>
</reference>